<evidence type="ECO:0000313" key="5">
    <source>
        <dbReference type="Ensembl" id="ENSCAFP00020026641.1"/>
    </source>
</evidence>
<evidence type="ECO:0000256" key="1">
    <source>
        <dbReference type="ARBA" id="ARBA00004173"/>
    </source>
</evidence>
<protein>
    <submittedName>
        <fullName evidence="5">Uncharacterized protein</fullName>
    </submittedName>
</protein>
<dbReference type="Pfam" id="PF08991">
    <property type="entry name" value="CMC4"/>
    <property type="match status" value="1"/>
</dbReference>
<dbReference type="Proteomes" id="UP000694391">
    <property type="component" value="Unplaced"/>
</dbReference>
<dbReference type="InterPro" id="IPR027179">
    <property type="entry name" value="CMC4"/>
</dbReference>
<proteinExistence type="inferred from homology"/>
<organism evidence="5 6">
    <name type="scientific">Canis lupus dingo</name>
    <name type="common">dingo</name>
    <dbReference type="NCBI Taxonomy" id="286419"/>
    <lineage>
        <taxon>Eukaryota</taxon>
        <taxon>Metazoa</taxon>
        <taxon>Chordata</taxon>
        <taxon>Craniata</taxon>
        <taxon>Vertebrata</taxon>
        <taxon>Euteleostomi</taxon>
        <taxon>Mammalia</taxon>
        <taxon>Eutheria</taxon>
        <taxon>Laurasiatheria</taxon>
        <taxon>Carnivora</taxon>
        <taxon>Caniformia</taxon>
        <taxon>Canidae</taxon>
        <taxon>Canis</taxon>
    </lineage>
</organism>
<dbReference type="GO" id="GO:0005758">
    <property type="term" value="C:mitochondrial intermembrane space"/>
    <property type="evidence" value="ECO:0007669"/>
    <property type="project" value="TreeGrafter"/>
</dbReference>
<dbReference type="InterPro" id="IPR009069">
    <property type="entry name" value="Cys_alpha_HP_mot_SF"/>
</dbReference>
<comment type="subcellular location">
    <subcellularLocation>
        <location evidence="1">Mitochondrion</location>
    </subcellularLocation>
</comment>
<comment type="similarity">
    <text evidence="2">Belongs to the CMC4 family.</text>
</comment>
<dbReference type="Gene3D" id="1.10.287.1130">
    <property type="entry name" value="CytochromE C oxidase copper chaperone"/>
    <property type="match status" value="1"/>
</dbReference>
<keyword evidence="4" id="KW-1015">Disulfide bond</keyword>
<evidence type="ECO:0000256" key="4">
    <source>
        <dbReference type="ARBA" id="ARBA00023157"/>
    </source>
</evidence>
<dbReference type="PANTHER" id="PTHR15590:SF0">
    <property type="entry name" value="CX9C MOTIF-CONTAINING PROTEIN 4"/>
    <property type="match status" value="1"/>
</dbReference>
<dbReference type="AlphaFoldDB" id="A0A8C0L8A5"/>
<keyword evidence="6" id="KW-1185">Reference proteome</keyword>
<keyword evidence="3" id="KW-0496">Mitochondrion</keyword>
<evidence type="ECO:0000256" key="2">
    <source>
        <dbReference type="ARBA" id="ARBA00009858"/>
    </source>
</evidence>
<dbReference type="PANTHER" id="PTHR15590">
    <property type="entry name" value="CX9C MOTIF-CONTAINING PROTEIN 4"/>
    <property type="match status" value="1"/>
</dbReference>
<dbReference type="Ensembl" id="ENSCAFT00020030774.1">
    <property type="protein sequence ID" value="ENSCAFP00020026641.1"/>
    <property type="gene ID" value="ENSCAFG00020020939.1"/>
</dbReference>
<evidence type="ECO:0000313" key="6">
    <source>
        <dbReference type="Proteomes" id="UP000694391"/>
    </source>
</evidence>
<name>A0A8C0L8A5_CANLU</name>
<sequence length="81" mass="8788">ISPAFPSPILFLDTPQEDLCQKQACEIQKCFQANNYMESKCQAVMQEPPNSAEKLNAAPCIHQASSVFLTLSSGQVAANSK</sequence>
<reference evidence="5" key="1">
    <citation type="submission" date="2025-08" db="UniProtKB">
        <authorList>
            <consortium name="Ensembl"/>
        </authorList>
    </citation>
    <scope>IDENTIFICATION</scope>
</reference>
<reference evidence="5" key="2">
    <citation type="submission" date="2025-09" db="UniProtKB">
        <authorList>
            <consortium name="Ensembl"/>
        </authorList>
    </citation>
    <scope>IDENTIFICATION</scope>
</reference>
<accession>A0A8C0L8A5</accession>
<dbReference type="SUPFAM" id="SSF47072">
    <property type="entry name" value="Cysteine alpha-hairpin motif"/>
    <property type="match status" value="1"/>
</dbReference>
<evidence type="ECO:0000256" key="3">
    <source>
        <dbReference type="ARBA" id="ARBA00023128"/>
    </source>
</evidence>